<evidence type="ECO:0000256" key="1">
    <source>
        <dbReference type="ARBA" id="ARBA00022490"/>
    </source>
</evidence>
<dbReference type="InterPro" id="IPR038247">
    <property type="entry name" value="Jag_N_dom_sf"/>
</dbReference>
<dbReference type="GO" id="GO:0009252">
    <property type="term" value="P:peptidoglycan biosynthetic process"/>
    <property type="evidence" value="ECO:0007669"/>
    <property type="project" value="UniProtKB-UniRule"/>
</dbReference>
<keyword evidence="5 6" id="KW-0961">Cell wall biogenesis/degradation</keyword>
<dbReference type="CDD" id="cd02414">
    <property type="entry name" value="KH-II_Jag"/>
    <property type="match status" value="1"/>
</dbReference>
<reference evidence="9" key="1">
    <citation type="submission" date="2020-10" db="EMBL/GenBank/DDBJ databases">
        <authorList>
            <person name="Gilroy R."/>
        </authorList>
    </citation>
    <scope>NUCLEOTIDE SEQUENCE</scope>
    <source>
        <strain evidence="9">4509</strain>
    </source>
</reference>
<feature type="region of interest" description="Disordered" evidence="7">
    <location>
        <begin position="235"/>
        <end position="321"/>
    </location>
</feature>
<dbReference type="EMBL" id="DVMX01000061">
    <property type="protein sequence ID" value="HIU41572.1"/>
    <property type="molecule type" value="Genomic_DNA"/>
</dbReference>
<comment type="caution">
    <text evidence="6">Lacks conserved residue(s) required for the propagation of feature annotation.</text>
</comment>
<dbReference type="SMART" id="SM01245">
    <property type="entry name" value="Jag_N"/>
    <property type="match status" value="1"/>
</dbReference>
<comment type="caution">
    <text evidence="9">The sequence shown here is derived from an EMBL/GenBank/DDBJ whole genome shotgun (WGS) entry which is preliminary data.</text>
</comment>
<dbReference type="PROSITE" id="PS51061">
    <property type="entry name" value="R3H"/>
    <property type="match status" value="1"/>
</dbReference>
<comment type="similarity">
    <text evidence="6">Belongs to the KhpB RNA-binding protein family.</text>
</comment>
<dbReference type="Pfam" id="PF01424">
    <property type="entry name" value="R3H"/>
    <property type="match status" value="1"/>
</dbReference>
<evidence type="ECO:0000313" key="10">
    <source>
        <dbReference type="Proteomes" id="UP000824082"/>
    </source>
</evidence>
<dbReference type="Gene3D" id="3.30.30.80">
    <property type="entry name" value="probable RNA-binding protein from clostridium symbiosum atcc 14940"/>
    <property type="match status" value="1"/>
</dbReference>
<gene>
    <name evidence="6" type="primary">khpB</name>
    <name evidence="6" type="synonym">eloR</name>
    <name evidence="9" type="ORF">IAD19_03375</name>
</gene>
<sequence length="321" mass="36028">MAKEITITANSEQEALEQAYRELGVSSQQCDAQVLQPAKKSLFGKIKQQAIVKVTVVRDADTVRTAPPVIKQDEPKAVKSAVPGKEIKEETVESPAEEAQKEQNNNNSAKLQAAQEYLQAILEKMGVEGVTMTVEEGEESATITLNGEHLGILIGHHGETLDALQHLTTLVCNRLDGKYFRVTLDCGQYRDKRQKALKDLAKRTSIKVARTGRSQMLEPMNPYERRIVHSVVTEMEGVTSKSKGEDPNRRVVILPTNPRPKSSRDSYDRRRSGGSRGYDRRGSRRDHPLERVSTEGTMEKILKAERTEEEKKAKKYSKIEF</sequence>
<keyword evidence="4 6" id="KW-0143">Chaperone</keyword>
<evidence type="ECO:0000256" key="2">
    <source>
        <dbReference type="ARBA" id="ARBA00022884"/>
    </source>
</evidence>
<comment type="subcellular location">
    <subcellularLocation>
        <location evidence="6">Cytoplasm</location>
    </subcellularLocation>
</comment>
<dbReference type="CDD" id="cd02644">
    <property type="entry name" value="R3H_jag"/>
    <property type="match status" value="1"/>
</dbReference>
<organism evidence="9 10">
    <name type="scientific">Candidatus Egerieicola faecale</name>
    <dbReference type="NCBI Taxonomy" id="2840774"/>
    <lineage>
        <taxon>Bacteria</taxon>
        <taxon>Bacillati</taxon>
        <taxon>Bacillota</taxon>
        <taxon>Clostridia</taxon>
        <taxon>Eubacteriales</taxon>
        <taxon>Oscillospiraceae</taxon>
        <taxon>Oscillospiraceae incertae sedis</taxon>
        <taxon>Candidatus Egerieicola</taxon>
    </lineage>
</organism>
<name>A0A9D1ISX8_9FIRM</name>
<proteinExistence type="inferred from homology"/>
<dbReference type="InterPro" id="IPR015946">
    <property type="entry name" value="KH_dom-like_a/b"/>
</dbReference>
<feature type="domain" description="R3H" evidence="8">
    <location>
        <begin position="191"/>
        <end position="257"/>
    </location>
</feature>
<dbReference type="InterPro" id="IPR034079">
    <property type="entry name" value="R3H_KhpB"/>
</dbReference>
<feature type="compositionally biased region" description="Basic and acidic residues" evidence="7">
    <location>
        <begin position="262"/>
        <end position="321"/>
    </location>
</feature>
<evidence type="ECO:0000259" key="8">
    <source>
        <dbReference type="PROSITE" id="PS51061"/>
    </source>
</evidence>
<evidence type="ECO:0000256" key="3">
    <source>
        <dbReference type="ARBA" id="ARBA00022960"/>
    </source>
</evidence>
<dbReference type="SMART" id="SM00393">
    <property type="entry name" value="R3H"/>
    <property type="match status" value="1"/>
</dbReference>
<dbReference type="GO" id="GO:0005737">
    <property type="term" value="C:cytoplasm"/>
    <property type="evidence" value="ECO:0007669"/>
    <property type="project" value="UniProtKB-SubCell"/>
</dbReference>
<evidence type="ECO:0000256" key="4">
    <source>
        <dbReference type="ARBA" id="ARBA00023186"/>
    </source>
</evidence>
<evidence type="ECO:0000313" key="9">
    <source>
        <dbReference type="EMBL" id="HIU41572.1"/>
    </source>
</evidence>
<evidence type="ECO:0000256" key="7">
    <source>
        <dbReference type="SAM" id="MobiDB-lite"/>
    </source>
</evidence>
<dbReference type="InterPro" id="IPR032782">
    <property type="entry name" value="KhpB_N"/>
</dbReference>
<dbReference type="Pfam" id="PF14804">
    <property type="entry name" value="Jag_N"/>
    <property type="match status" value="1"/>
</dbReference>
<evidence type="ECO:0000256" key="6">
    <source>
        <dbReference type="HAMAP-Rule" id="MF_00867"/>
    </source>
</evidence>
<dbReference type="PANTHER" id="PTHR35800:SF1">
    <property type="entry name" value="RNA-BINDING PROTEIN KHPB"/>
    <property type="match status" value="1"/>
</dbReference>
<accession>A0A9D1ISX8</accession>
<dbReference type="GO" id="GO:0003723">
    <property type="term" value="F:RNA binding"/>
    <property type="evidence" value="ECO:0007669"/>
    <property type="project" value="UniProtKB-UniRule"/>
</dbReference>
<dbReference type="Gene3D" id="3.30.300.20">
    <property type="match status" value="1"/>
</dbReference>
<keyword evidence="3 6" id="KW-0133">Cell shape</keyword>
<comment type="subunit">
    <text evidence="6">Forms a complex with KhpA.</text>
</comment>
<dbReference type="InterPro" id="IPR038008">
    <property type="entry name" value="Jag_KH"/>
</dbReference>
<keyword evidence="2 6" id="KW-0694">RNA-binding</keyword>
<keyword evidence="1 6" id="KW-0963">Cytoplasm</keyword>
<dbReference type="AlphaFoldDB" id="A0A9D1ISX8"/>
<dbReference type="Pfam" id="PF13083">
    <property type="entry name" value="KH_KhpA-B"/>
    <property type="match status" value="1"/>
</dbReference>
<dbReference type="InterPro" id="IPR039247">
    <property type="entry name" value="KhpB"/>
</dbReference>
<dbReference type="HAMAP" id="MF_00867">
    <property type="entry name" value="KhpB"/>
    <property type="match status" value="1"/>
</dbReference>
<comment type="domain">
    <text evidence="6">Has an N-terminal Jag-N domain and 2 RNA-binding domains (KH and R3H).</text>
</comment>
<dbReference type="Proteomes" id="UP000824082">
    <property type="component" value="Unassembled WGS sequence"/>
</dbReference>
<dbReference type="Gene3D" id="3.30.1370.50">
    <property type="entry name" value="R3H-like domain"/>
    <property type="match status" value="1"/>
</dbReference>
<dbReference type="InterPro" id="IPR001374">
    <property type="entry name" value="R3H_dom"/>
</dbReference>
<comment type="function">
    <text evidence="6">A probable RNA chaperone. Forms a complex with KhpA which binds to cellular RNA and controls its expression. Plays a role in peptidoglycan (PG) homeostasis and cell length regulation.</text>
</comment>
<dbReference type="InterPro" id="IPR036867">
    <property type="entry name" value="R3H_dom_sf"/>
</dbReference>
<evidence type="ECO:0000256" key="5">
    <source>
        <dbReference type="ARBA" id="ARBA00023316"/>
    </source>
</evidence>
<dbReference type="SUPFAM" id="SSF82708">
    <property type="entry name" value="R3H domain"/>
    <property type="match status" value="1"/>
</dbReference>
<dbReference type="NCBIfam" id="NF041568">
    <property type="entry name" value="Jag_EloR"/>
    <property type="match status" value="1"/>
</dbReference>
<feature type="region of interest" description="Disordered" evidence="7">
    <location>
        <begin position="74"/>
        <end position="108"/>
    </location>
</feature>
<reference evidence="9" key="2">
    <citation type="journal article" date="2021" name="PeerJ">
        <title>Extensive microbial diversity within the chicken gut microbiome revealed by metagenomics and culture.</title>
        <authorList>
            <person name="Gilroy R."/>
            <person name="Ravi A."/>
            <person name="Getino M."/>
            <person name="Pursley I."/>
            <person name="Horton D.L."/>
            <person name="Alikhan N.F."/>
            <person name="Baker D."/>
            <person name="Gharbi K."/>
            <person name="Hall N."/>
            <person name="Watson M."/>
            <person name="Adriaenssens E.M."/>
            <person name="Foster-Nyarko E."/>
            <person name="Jarju S."/>
            <person name="Secka A."/>
            <person name="Antonio M."/>
            <person name="Oren A."/>
            <person name="Chaudhuri R.R."/>
            <person name="La Ragione R."/>
            <person name="Hildebrand F."/>
            <person name="Pallen M.J."/>
        </authorList>
    </citation>
    <scope>NUCLEOTIDE SEQUENCE</scope>
    <source>
        <strain evidence="9">4509</strain>
    </source>
</reference>
<dbReference type="GO" id="GO:0071555">
    <property type="term" value="P:cell wall organization"/>
    <property type="evidence" value="ECO:0007669"/>
    <property type="project" value="UniProtKB-KW"/>
</dbReference>
<dbReference type="PANTHER" id="PTHR35800">
    <property type="entry name" value="PROTEIN JAG"/>
    <property type="match status" value="1"/>
</dbReference>
<protein>
    <recommendedName>
        <fullName evidence="6">RNA-binding protein KhpB</fullName>
    </recommendedName>
    <alternativeName>
        <fullName evidence="6">RNA-binding protein EloR</fullName>
    </alternativeName>
</protein>
<dbReference type="GO" id="GO:0008360">
    <property type="term" value="P:regulation of cell shape"/>
    <property type="evidence" value="ECO:0007669"/>
    <property type="project" value="UniProtKB-KW"/>
</dbReference>